<reference evidence="2" key="1">
    <citation type="submission" date="2025-08" db="UniProtKB">
        <authorList>
            <consortium name="RefSeq"/>
        </authorList>
    </citation>
    <scope>IDENTIFICATION</scope>
</reference>
<dbReference type="OMA" id="HEIAWAY"/>
<dbReference type="RefSeq" id="XP_016497738.1">
    <property type="nucleotide sequence ID" value="XM_016642252.1"/>
</dbReference>
<sequence>MGKLITRDRLVRWRVTNDLQCPLCNVKEESIEHLFFKCTYAESIWRKLLQWMGITRQAMERKHEIAWAYCHAKGRSANDEIYRMALAGCVYYVWQERNQRIFRAQQRQQGMIVKLIIQMICGRGHMLPRLRRRLEEVFKATKVKNIIDEKPTEEKNADVQVKKKKKSQLVVVKSYQSIYFL</sequence>
<dbReference type="PANTHER" id="PTHR33116:SF66">
    <property type="entry name" value="REVERSE TRANSCRIPTASE ZINC-BINDING DOMAIN-CONTAINING PROTEIN"/>
    <property type="match status" value="1"/>
</dbReference>
<dbReference type="Pfam" id="PF13966">
    <property type="entry name" value="zf-RVT"/>
    <property type="match status" value="1"/>
</dbReference>
<feature type="domain" description="Reverse transcriptase zinc-binding" evidence="1">
    <location>
        <begin position="3"/>
        <end position="45"/>
    </location>
</feature>
<dbReference type="KEGG" id="nta:107816528"/>
<dbReference type="AlphaFoldDB" id="A0A1S4C9C6"/>
<evidence type="ECO:0000259" key="1">
    <source>
        <dbReference type="Pfam" id="PF13966"/>
    </source>
</evidence>
<feature type="non-terminal residue" evidence="2">
    <location>
        <position position="181"/>
    </location>
</feature>
<dbReference type="OrthoDB" id="1304290at2759"/>
<evidence type="ECO:0000313" key="2">
    <source>
        <dbReference type="RefSeq" id="XP_016497738.1"/>
    </source>
</evidence>
<dbReference type="PANTHER" id="PTHR33116">
    <property type="entry name" value="REVERSE TRANSCRIPTASE ZINC-BINDING DOMAIN-CONTAINING PROTEIN-RELATED-RELATED"/>
    <property type="match status" value="1"/>
</dbReference>
<protein>
    <recommendedName>
        <fullName evidence="1">Reverse transcriptase zinc-binding domain-containing protein</fullName>
    </recommendedName>
</protein>
<dbReference type="InterPro" id="IPR026960">
    <property type="entry name" value="RVT-Znf"/>
</dbReference>
<dbReference type="PaxDb" id="4097-A0A1S4C9C6"/>
<gene>
    <name evidence="2" type="primary">LOC107816528</name>
</gene>
<name>A0A1S4C9C6_TOBAC</name>
<organism evidence="2">
    <name type="scientific">Nicotiana tabacum</name>
    <name type="common">Common tobacco</name>
    <dbReference type="NCBI Taxonomy" id="4097"/>
    <lineage>
        <taxon>Eukaryota</taxon>
        <taxon>Viridiplantae</taxon>
        <taxon>Streptophyta</taxon>
        <taxon>Embryophyta</taxon>
        <taxon>Tracheophyta</taxon>
        <taxon>Spermatophyta</taxon>
        <taxon>Magnoliopsida</taxon>
        <taxon>eudicotyledons</taxon>
        <taxon>Gunneridae</taxon>
        <taxon>Pentapetalae</taxon>
        <taxon>asterids</taxon>
        <taxon>lamiids</taxon>
        <taxon>Solanales</taxon>
        <taxon>Solanaceae</taxon>
        <taxon>Nicotianoideae</taxon>
        <taxon>Nicotianeae</taxon>
        <taxon>Nicotiana</taxon>
    </lineage>
</organism>
<accession>A0A1S4C9C6</accession>
<proteinExistence type="predicted"/>